<dbReference type="Pfam" id="PF00392">
    <property type="entry name" value="GntR"/>
    <property type="match status" value="1"/>
</dbReference>
<evidence type="ECO:0000256" key="1">
    <source>
        <dbReference type="ARBA" id="ARBA00023015"/>
    </source>
</evidence>
<dbReference type="Gene3D" id="1.10.10.10">
    <property type="entry name" value="Winged helix-like DNA-binding domain superfamily/Winged helix DNA-binding domain"/>
    <property type="match status" value="1"/>
</dbReference>
<dbReference type="PRINTS" id="PR00035">
    <property type="entry name" value="HTHGNTR"/>
</dbReference>
<dbReference type="InterPro" id="IPR000524">
    <property type="entry name" value="Tscrpt_reg_HTH_GntR"/>
</dbReference>
<dbReference type="InterPro" id="IPR028978">
    <property type="entry name" value="Chorismate_lyase_/UTRA_dom_sf"/>
</dbReference>
<dbReference type="PANTHER" id="PTHR44846">
    <property type="entry name" value="MANNOSYL-D-GLYCERATE TRANSPORT/METABOLISM SYSTEM REPRESSOR MNGR-RELATED"/>
    <property type="match status" value="1"/>
</dbReference>
<dbReference type="InterPro" id="IPR050679">
    <property type="entry name" value="Bact_HTH_transcr_reg"/>
</dbReference>
<evidence type="ECO:0000256" key="2">
    <source>
        <dbReference type="ARBA" id="ARBA00023125"/>
    </source>
</evidence>
<dbReference type="EMBL" id="PIQO01000005">
    <property type="protein sequence ID" value="PKR85410.1"/>
    <property type="molecule type" value="Genomic_DNA"/>
</dbReference>
<evidence type="ECO:0000256" key="3">
    <source>
        <dbReference type="ARBA" id="ARBA00023163"/>
    </source>
</evidence>
<dbReference type="AlphaFoldDB" id="A0A2N3LLB0"/>
<dbReference type="InterPro" id="IPR036388">
    <property type="entry name" value="WH-like_DNA-bd_sf"/>
</dbReference>
<dbReference type="Gene3D" id="3.40.1410.10">
    <property type="entry name" value="Chorismate lyase-like"/>
    <property type="match status" value="1"/>
</dbReference>
<dbReference type="OrthoDB" id="9815017at2"/>
<keyword evidence="3" id="KW-0804">Transcription</keyword>
<dbReference type="GO" id="GO:0003677">
    <property type="term" value="F:DNA binding"/>
    <property type="evidence" value="ECO:0007669"/>
    <property type="project" value="UniProtKB-KW"/>
</dbReference>
<proteinExistence type="predicted"/>
<comment type="caution">
    <text evidence="5">The sequence shown here is derived from an EMBL/GenBank/DDBJ whole genome shotgun (WGS) entry which is preliminary data.</text>
</comment>
<organism evidence="5 6">
    <name type="scientific">Heyndrickxia camelliae</name>
    <dbReference type="NCBI Taxonomy" id="1707093"/>
    <lineage>
        <taxon>Bacteria</taxon>
        <taxon>Bacillati</taxon>
        <taxon>Bacillota</taxon>
        <taxon>Bacilli</taxon>
        <taxon>Bacillales</taxon>
        <taxon>Bacillaceae</taxon>
        <taxon>Heyndrickxia</taxon>
    </lineage>
</organism>
<dbReference type="SMART" id="SM00866">
    <property type="entry name" value="UTRA"/>
    <property type="match status" value="1"/>
</dbReference>
<dbReference type="GO" id="GO:0003700">
    <property type="term" value="F:DNA-binding transcription factor activity"/>
    <property type="evidence" value="ECO:0007669"/>
    <property type="project" value="InterPro"/>
</dbReference>
<dbReference type="InterPro" id="IPR011663">
    <property type="entry name" value="UTRA"/>
</dbReference>
<evidence type="ECO:0000313" key="6">
    <source>
        <dbReference type="Proteomes" id="UP000233440"/>
    </source>
</evidence>
<feature type="domain" description="HTH gntR-type" evidence="4">
    <location>
        <begin position="11"/>
        <end position="79"/>
    </location>
</feature>
<dbReference type="CDD" id="cd07377">
    <property type="entry name" value="WHTH_GntR"/>
    <property type="match status" value="1"/>
</dbReference>
<dbReference type="PANTHER" id="PTHR44846:SF1">
    <property type="entry name" value="MANNOSYL-D-GLYCERATE TRANSPORT_METABOLISM SYSTEM REPRESSOR MNGR-RELATED"/>
    <property type="match status" value="1"/>
</dbReference>
<keyword evidence="2" id="KW-0238">DNA-binding</keyword>
<protein>
    <submittedName>
        <fullName evidence="5">Phosphonate metabolism transcriptional regulator PhnF</fullName>
    </submittedName>
</protein>
<dbReference type="PROSITE" id="PS50949">
    <property type="entry name" value="HTH_GNTR"/>
    <property type="match status" value="1"/>
</dbReference>
<evidence type="ECO:0000313" key="5">
    <source>
        <dbReference type="EMBL" id="PKR85410.1"/>
    </source>
</evidence>
<dbReference type="SUPFAM" id="SSF64288">
    <property type="entry name" value="Chorismate lyase-like"/>
    <property type="match status" value="1"/>
</dbReference>
<gene>
    <name evidence="5" type="ORF">CWO92_09505</name>
</gene>
<reference evidence="5 6" key="1">
    <citation type="submission" date="2017-11" db="EMBL/GenBank/DDBJ databases">
        <title>Bacillus camelliae sp. nov., isolated from pu'er tea.</title>
        <authorList>
            <person name="Niu L."/>
        </authorList>
    </citation>
    <scope>NUCLEOTIDE SEQUENCE [LARGE SCALE GENOMIC DNA]</scope>
    <source>
        <strain evidence="5 6">7578-1</strain>
    </source>
</reference>
<keyword evidence="1" id="KW-0805">Transcription regulation</keyword>
<dbReference type="FunFam" id="1.10.10.10:FF:000079">
    <property type="entry name" value="GntR family transcriptional regulator"/>
    <property type="match status" value="1"/>
</dbReference>
<dbReference type="GO" id="GO:0045892">
    <property type="term" value="P:negative regulation of DNA-templated transcription"/>
    <property type="evidence" value="ECO:0007669"/>
    <property type="project" value="TreeGrafter"/>
</dbReference>
<name>A0A2N3LLB0_9BACI</name>
<dbReference type="SUPFAM" id="SSF46785">
    <property type="entry name" value="Winged helix' DNA-binding domain"/>
    <property type="match status" value="1"/>
</dbReference>
<sequence length="242" mass="28080">MWRNEMSSKKIPLYKQLKQIIIKKIERGELKPGDVLPPERELAELFEMSRVTVRQAISELVNEYVLVRRHGSGTYVAENKIPHGKKLKSFSEDMSLRGMMPGSKICEKNIITNPSANMAAELRSEGNLLILKRLRLADLEPLAIETSMLPINRFPGIEDRDFQNESLYQILEDEYNIKIIKAQQKIEVGMPTPQESELLQINYTTPVFRLRQVTFDQNDTIIEIAHSVYRGDRYNIETEIYR</sequence>
<keyword evidence="6" id="KW-1185">Reference proteome</keyword>
<dbReference type="InterPro" id="IPR036390">
    <property type="entry name" value="WH_DNA-bd_sf"/>
</dbReference>
<dbReference type="Pfam" id="PF07702">
    <property type="entry name" value="UTRA"/>
    <property type="match status" value="1"/>
</dbReference>
<evidence type="ECO:0000259" key="4">
    <source>
        <dbReference type="PROSITE" id="PS50949"/>
    </source>
</evidence>
<dbReference type="Proteomes" id="UP000233440">
    <property type="component" value="Unassembled WGS sequence"/>
</dbReference>
<accession>A0A2N3LLB0</accession>
<dbReference type="SMART" id="SM00345">
    <property type="entry name" value="HTH_GNTR"/>
    <property type="match status" value="1"/>
</dbReference>